<evidence type="ECO:0000256" key="7">
    <source>
        <dbReference type="ARBA" id="ARBA00037107"/>
    </source>
</evidence>
<reference evidence="10 11" key="1">
    <citation type="submission" date="2020-08" db="EMBL/GenBank/DDBJ databases">
        <authorList>
            <person name="Hejnol A."/>
        </authorList>
    </citation>
    <scope>NUCLEOTIDE SEQUENCE [LARGE SCALE GENOMIC DNA]</scope>
</reference>
<keyword evidence="11" id="KW-1185">Reference proteome</keyword>
<dbReference type="SMART" id="SM00248">
    <property type="entry name" value="ANK"/>
    <property type="match status" value="1"/>
</dbReference>
<dbReference type="GO" id="GO:0005102">
    <property type="term" value="F:signaling receptor binding"/>
    <property type="evidence" value="ECO:0007669"/>
    <property type="project" value="TreeGrafter"/>
</dbReference>
<evidence type="ECO:0000256" key="3">
    <source>
        <dbReference type="ARBA" id="ARBA00022824"/>
    </source>
</evidence>
<evidence type="ECO:0000256" key="5">
    <source>
        <dbReference type="ARBA" id="ARBA00023136"/>
    </source>
</evidence>
<evidence type="ECO:0000313" key="11">
    <source>
        <dbReference type="Proteomes" id="UP000549394"/>
    </source>
</evidence>
<dbReference type="InterPro" id="IPR021832">
    <property type="entry name" value="ANKRD13"/>
</dbReference>
<dbReference type="AlphaFoldDB" id="A0A7I8V6C0"/>
<proteinExistence type="predicted"/>
<protein>
    <submittedName>
        <fullName evidence="10">DgyrCDS1117</fullName>
    </submittedName>
</protein>
<dbReference type="PROSITE" id="PS50088">
    <property type="entry name" value="ANK_REPEAT"/>
    <property type="match status" value="1"/>
</dbReference>
<dbReference type="GO" id="GO:0006621">
    <property type="term" value="P:protein retention in ER lumen"/>
    <property type="evidence" value="ECO:0007669"/>
    <property type="project" value="TreeGrafter"/>
</dbReference>
<dbReference type="Gene3D" id="1.25.40.20">
    <property type="entry name" value="Ankyrin repeat-containing domain"/>
    <property type="match status" value="1"/>
</dbReference>
<keyword evidence="3" id="KW-0256">Endoplasmic reticulum</keyword>
<evidence type="ECO:0000256" key="8">
    <source>
        <dbReference type="PROSITE-ProRule" id="PRU00023"/>
    </source>
</evidence>
<dbReference type="InterPro" id="IPR036770">
    <property type="entry name" value="Ankyrin_rpt-contain_sf"/>
</dbReference>
<dbReference type="GO" id="GO:0005789">
    <property type="term" value="C:endoplasmic reticulum membrane"/>
    <property type="evidence" value="ECO:0007669"/>
    <property type="project" value="UniProtKB-SubCell"/>
</dbReference>
<evidence type="ECO:0000313" key="10">
    <source>
        <dbReference type="EMBL" id="CAD5111853.1"/>
    </source>
</evidence>
<organism evidence="10 11">
    <name type="scientific">Dimorphilus gyrociliatus</name>
    <dbReference type="NCBI Taxonomy" id="2664684"/>
    <lineage>
        <taxon>Eukaryota</taxon>
        <taxon>Metazoa</taxon>
        <taxon>Spiralia</taxon>
        <taxon>Lophotrochozoa</taxon>
        <taxon>Annelida</taxon>
        <taxon>Polychaeta</taxon>
        <taxon>Polychaeta incertae sedis</taxon>
        <taxon>Dinophilidae</taxon>
        <taxon>Dimorphilus</taxon>
    </lineage>
</organism>
<dbReference type="OrthoDB" id="1585644at2759"/>
<dbReference type="SUPFAM" id="SSF48403">
    <property type="entry name" value="Ankyrin repeat"/>
    <property type="match status" value="1"/>
</dbReference>
<keyword evidence="2" id="KW-0677">Repeat</keyword>
<evidence type="ECO:0000259" key="9">
    <source>
        <dbReference type="Pfam" id="PF11904"/>
    </source>
</evidence>
<comment type="caution">
    <text evidence="10">The sequence shown here is derived from an EMBL/GenBank/DDBJ whole genome shotgun (WGS) entry which is preliminary data.</text>
</comment>
<dbReference type="InterPro" id="IPR055285">
    <property type="entry name" value="ANKRD13_C"/>
</dbReference>
<keyword evidence="4 8" id="KW-0040">ANK repeat</keyword>
<name>A0A7I8V6C0_9ANNE</name>
<comment type="subcellular location">
    <subcellularLocation>
        <location evidence="1">Endoplasmic reticulum membrane</location>
    </subcellularLocation>
</comment>
<dbReference type="Proteomes" id="UP000549394">
    <property type="component" value="Unassembled WGS sequence"/>
</dbReference>
<dbReference type="PROSITE" id="PS50297">
    <property type="entry name" value="ANK_REP_REGION"/>
    <property type="match status" value="1"/>
</dbReference>
<evidence type="ECO:0000256" key="4">
    <source>
        <dbReference type="ARBA" id="ARBA00023043"/>
    </source>
</evidence>
<gene>
    <name evidence="10" type="ORF">DGYR_LOCUS1082</name>
</gene>
<evidence type="ECO:0000256" key="1">
    <source>
        <dbReference type="ARBA" id="ARBA00004586"/>
    </source>
</evidence>
<keyword evidence="6" id="KW-0143">Chaperone</keyword>
<dbReference type="Pfam" id="PF12796">
    <property type="entry name" value="Ank_2"/>
    <property type="match status" value="1"/>
</dbReference>
<evidence type="ECO:0000256" key="6">
    <source>
        <dbReference type="ARBA" id="ARBA00023186"/>
    </source>
</evidence>
<dbReference type="Pfam" id="PF11904">
    <property type="entry name" value="ANKRD13_C"/>
    <property type="match status" value="1"/>
</dbReference>
<comment type="function">
    <text evidence="7">Acts as a molecular chaperone for G protein-coupled receptors, regulating their biogenesis and exit from the ER.</text>
</comment>
<dbReference type="EMBL" id="CAJFCJ010000002">
    <property type="protein sequence ID" value="CAD5111853.1"/>
    <property type="molecule type" value="Genomic_DNA"/>
</dbReference>
<feature type="domain" description="Ankyrin repeat" evidence="9">
    <location>
        <begin position="80"/>
        <end position="336"/>
    </location>
</feature>
<keyword evidence="5" id="KW-0472">Membrane</keyword>
<evidence type="ECO:0000256" key="2">
    <source>
        <dbReference type="ARBA" id="ARBA00022737"/>
    </source>
</evidence>
<feature type="repeat" description="ANK" evidence="8">
    <location>
        <begin position="36"/>
        <end position="68"/>
    </location>
</feature>
<sequence length="359" mass="41223">MAQNDEDLLHKCVFSNDIKSLKESVKSFAVEKKDKHGNTALHLAAMLGHSDCIDILLANNAQVKVKNLQGWTPLAEAFYRLDTTLVDFNDMKWERGDISFVFNGNIKGSKNFTILDNKLKVYQKFKHEETEDETQDDIDILMSSDIISAQIPTKNITFSRLQSGWFVKQGRTQLVGQFPADFYSVQGLTLEQKKRREHLSPEDLQKNKAILESLSKGNVIENHEIQRRPSLPTPKKANISWEDYIRDGNPPCLGRPIICKDTKKTFKATLAMSEEFPMTVEQVLDVLEIVAPLKQYKKLREFMDTKLPPGFPVKIEIPVFPTVTAKVTFQQFKWDDSLAEDLFIIPNEYREDPNRFPEL</sequence>
<dbReference type="InterPro" id="IPR002110">
    <property type="entry name" value="Ankyrin_rpt"/>
</dbReference>
<dbReference type="PANTHER" id="PTHR12447">
    <property type="entry name" value="ANKYRIN REPEAT DOMAIN-CONTAINING PROTEIN 13"/>
    <property type="match status" value="1"/>
</dbReference>
<accession>A0A7I8V6C0</accession>
<dbReference type="PANTHER" id="PTHR12447:SF25">
    <property type="entry name" value="ANKYRIN REPEAT DOMAIN-CONTAINING PROTEIN 13C"/>
    <property type="match status" value="1"/>
</dbReference>